<organism evidence="4 5">
    <name type="scientific">Citrus x changshan-huyou</name>
    <dbReference type="NCBI Taxonomy" id="2935761"/>
    <lineage>
        <taxon>Eukaryota</taxon>
        <taxon>Viridiplantae</taxon>
        <taxon>Streptophyta</taxon>
        <taxon>Embryophyta</taxon>
        <taxon>Tracheophyta</taxon>
        <taxon>Spermatophyta</taxon>
        <taxon>Magnoliopsida</taxon>
        <taxon>eudicotyledons</taxon>
        <taxon>Gunneridae</taxon>
        <taxon>Pentapetalae</taxon>
        <taxon>rosids</taxon>
        <taxon>malvids</taxon>
        <taxon>Sapindales</taxon>
        <taxon>Rutaceae</taxon>
        <taxon>Aurantioideae</taxon>
        <taxon>Citrus</taxon>
    </lineage>
</organism>
<dbReference type="SUPFAM" id="SSF101148">
    <property type="entry name" value="Plant invertase/pectin methylesterase inhibitor"/>
    <property type="match status" value="1"/>
</dbReference>
<name>A0AAP0QP31_9ROSI</name>
<feature type="chain" id="PRO_5042816477" description="Pectinesterase inhibitor domain-containing protein" evidence="2">
    <location>
        <begin position="18"/>
        <end position="295"/>
    </location>
</feature>
<feature type="region of interest" description="Disordered" evidence="1">
    <location>
        <begin position="184"/>
        <end position="295"/>
    </location>
</feature>
<evidence type="ECO:0000256" key="2">
    <source>
        <dbReference type="SAM" id="SignalP"/>
    </source>
</evidence>
<evidence type="ECO:0000259" key="3">
    <source>
        <dbReference type="SMART" id="SM00856"/>
    </source>
</evidence>
<feature type="signal peptide" evidence="2">
    <location>
        <begin position="1"/>
        <end position="17"/>
    </location>
</feature>
<evidence type="ECO:0000313" key="5">
    <source>
        <dbReference type="Proteomes" id="UP001428341"/>
    </source>
</evidence>
<dbReference type="SMART" id="SM00856">
    <property type="entry name" value="PMEI"/>
    <property type="match status" value="1"/>
</dbReference>
<evidence type="ECO:0000313" key="4">
    <source>
        <dbReference type="EMBL" id="KAK9213778.1"/>
    </source>
</evidence>
<keyword evidence="2" id="KW-0732">Signal</keyword>
<dbReference type="GO" id="GO:0004857">
    <property type="term" value="F:enzyme inhibitor activity"/>
    <property type="evidence" value="ECO:0007669"/>
    <property type="project" value="InterPro"/>
</dbReference>
<feature type="compositionally biased region" description="Acidic residues" evidence="1">
    <location>
        <begin position="200"/>
        <end position="264"/>
    </location>
</feature>
<evidence type="ECO:0000256" key="1">
    <source>
        <dbReference type="SAM" id="MobiDB-lite"/>
    </source>
</evidence>
<comment type="caution">
    <text evidence="4">The sequence shown here is derived from an EMBL/GenBank/DDBJ whole genome shotgun (WGS) entry which is preliminary data.</text>
</comment>
<dbReference type="InterPro" id="IPR006501">
    <property type="entry name" value="Pectinesterase_inhib_dom"/>
</dbReference>
<proteinExistence type="predicted"/>
<dbReference type="AlphaFoldDB" id="A0AAP0QP31"/>
<gene>
    <name evidence="4" type="ORF">WN944_005763</name>
</gene>
<dbReference type="Gene3D" id="1.20.140.40">
    <property type="entry name" value="Invertase/pectin methylesterase inhibitor family protein"/>
    <property type="match status" value="1"/>
</dbReference>
<dbReference type="InterPro" id="IPR035513">
    <property type="entry name" value="Invertase/methylesterase_inhib"/>
</dbReference>
<reference evidence="4 5" key="1">
    <citation type="submission" date="2024-05" db="EMBL/GenBank/DDBJ databases">
        <title>Haplotype-resolved chromosome-level genome assembly of Huyou (Citrus changshanensis).</title>
        <authorList>
            <person name="Miao C."/>
            <person name="Chen W."/>
            <person name="Wu Y."/>
            <person name="Wang L."/>
            <person name="Zhao S."/>
            <person name="Grierson D."/>
            <person name="Xu C."/>
            <person name="Chen K."/>
        </authorList>
    </citation>
    <scope>NUCLEOTIDE SEQUENCE [LARGE SCALE GENOMIC DNA]</scope>
    <source>
        <strain evidence="4">01-14</strain>
        <tissue evidence="4">Leaf</tissue>
    </source>
</reference>
<feature type="compositionally biased region" description="Basic and acidic residues" evidence="1">
    <location>
        <begin position="189"/>
        <end position="199"/>
    </location>
</feature>
<feature type="compositionally biased region" description="Acidic residues" evidence="1">
    <location>
        <begin position="271"/>
        <end position="288"/>
    </location>
</feature>
<dbReference type="EMBL" id="JBCGBO010000003">
    <property type="protein sequence ID" value="KAK9213778.1"/>
    <property type="molecule type" value="Genomic_DNA"/>
</dbReference>
<dbReference type="Proteomes" id="UP001428341">
    <property type="component" value="Unassembled WGS sequence"/>
</dbReference>
<feature type="domain" description="Pectinesterase inhibitor" evidence="3">
    <location>
        <begin position="30"/>
        <end position="176"/>
    </location>
</feature>
<protein>
    <recommendedName>
        <fullName evidence="3">Pectinesterase inhibitor domain-containing protein</fullName>
    </recommendedName>
</protein>
<sequence length="295" mass="32119">MMKSIIFAIALSSLVSAYHIEATSRGLAGQVAPELEKICSKTDYSGECISTLSKFLAGQSIDSNSALIAGLKALEAETTKAITEADKLTKEKPSEQDAEELMVGTAVYNVVSQSTKKANEAISTHQNDLLIKEIKLASEVTGDLLDIFQENVDGKKDVMKDINIYIHKLTQINFDILNTIVKPQESNDEAEKEKETERDNGDEEEEEEEKEEEDEAEAPGPASEEEEEEEEEEAEAPGPASEEEEEEEEAEAPGSAEEAEEEPEAPGPADKEEEEADAPGSAQEEESEAPTPNPQ</sequence>
<accession>A0AAP0QP31</accession>
<keyword evidence="5" id="KW-1185">Reference proteome</keyword>